<dbReference type="Gene3D" id="3.10.10.10">
    <property type="entry name" value="HIV Type 1 Reverse Transcriptase, subunit A, domain 1"/>
    <property type="match status" value="1"/>
</dbReference>
<sequence>YYQIEISLEDQEKTTFTCPFGTFTFRKMPFGLCNAPATFQRCMISIFSDMVEKYLEVFMDDITVFGFYWRFIQNFSAIARPLNNLLEKDAKFDWNYACQEAFEKLIKMLTSTPVMQPPNSSMPFEIMCDASDGAIGAVLGQRKDKKPVVICYAIKTLNSAQKIYTTTEKELLAV</sequence>
<evidence type="ECO:0000313" key="4">
    <source>
        <dbReference type="Proteomes" id="UP000327085"/>
    </source>
</evidence>
<dbReference type="CDD" id="cd01647">
    <property type="entry name" value="RT_LTR"/>
    <property type="match status" value="1"/>
</dbReference>
<organism evidence="3 4">
    <name type="scientific">Prunus dulcis</name>
    <name type="common">Almond</name>
    <name type="synonym">Amygdalus dulcis</name>
    <dbReference type="NCBI Taxonomy" id="3755"/>
    <lineage>
        <taxon>Eukaryota</taxon>
        <taxon>Viridiplantae</taxon>
        <taxon>Streptophyta</taxon>
        <taxon>Embryophyta</taxon>
        <taxon>Tracheophyta</taxon>
        <taxon>Spermatophyta</taxon>
        <taxon>Magnoliopsida</taxon>
        <taxon>eudicotyledons</taxon>
        <taxon>Gunneridae</taxon>
        <taxon>Pentapetalae</taxon>
        <taxon>rosids</taxon>
        <taxon>fabids</taxon>
        <taxon>Rosales</taxon>
        <taxon>Rosaceae</taxon>
        <taxon>Amygdaloideae</taxon>
        <taxon>Amygdaleae</taxon>
        <taxon>Prunus</taxon>
    </lineage>
</organism>
<dbReference type="Pfam" id="PF00078">
    <property type="entry name" value="RVT_1"/>
    <property type="match status" value="1"/>
</dbReference>
<accession>A0A5E4GQL9</accession>
<proteinExistence type="predicted"/>
<feature type="non-terminal residue" evidence="3">
    <location>
        <position position="1"/>
    </location>
</feature>
<evidence type="ECO:0000313" key="3">
    <source>
        <dbReference type="EMBL" id="VVA41862.1"/>
    </source>
</evidence>
<evidence type="ECO:0000259" key="1">
    <source>
        <dbReference type="Pfam" id="PF00078"/>
    </source>
</evidence>
<dbReference type="EMBL" id="CABIKO010001606">
    <property type="protein sequence ID" value="VVA41862.1"/>
    <property type="molecule type" value="Genomic_DNA"/>
</dbReference>
<dbReference type="FunFam" id="3.30.70.270:FF:000020">
    <property type="entry name" value="Transposon Tf2-6 polyprotein-like Protein"/>
    <property type="match status" value="1"/>
</dbReference>
<gene>
    <name evidence="3" type="ORF">ALMOND_2B014411</name>
</gene>
<dbReference type="InterPro" id="IPR043502">
    <property type="entry name" value="DNA/RNA_pol_sf"/>
</dbReference>
<dbReference type="InParanoid" id="A0A5E4GQL9"/>
<name>A0A5E4GQL9_PRUDU</name>
<dbReference type="Pfam" id="PF17919">
    <property type="entry name" value="RT_RNaseH_2"/>
    <property type="match status" value="1"/>
</dbReference>
<reference evidence="4" key="1">
    <citation type="journal article" date="2020" name="Plant J.">
        <title>Transposons played a major role in the diversification between the closely related almond and peach genomes: results from the almond genome sequence.</title>
        <authorList>
            <person name="Alioto T."/>
            <person name="Alexiou K.G."/>
            <person name="Bardil A."/>
            <person name="Barteri F."/>
            <person name="Castanera R."/>
            <person name="Cruz F."/>
            <person name="Dhingra A."/>
            <person name="Duval H."/>
            <person name="Fernandez I Marti A."/>
            <person name="Frias L."/>
            <person name="Galan B."/>
            <person name="Garcia J.L."/>
            <person name="Howad W."/>
            <person name="Gomez-Garrido J."/>
            <person name="Gut M."/>
            <person name="Julca I."/>
            <person name="Morata J."/>
            <person name="Puigdomenech P."/>
            <person name="Ribeca P."/>
            <person name="Rubio Cabetas M.J."/>
            <person name="Vlasova A."/>
            <person name="Wirthensohn M."/>
            <person name="Garcia-Mas J."/>
            <person name="Gabaldon T."/>
            <person name="Casacuberta J.M."/>
            <person name="Arus P."/>
        </authorList>
    </citation>
    <scope>NUCLEOTIDE SEQUENCE [LARGE SCALE GENOMIC DNA]</scope>
    <source>
        <strain evidence="4">cv. Texas</strain>
    </source>
</reference>
<feature type="domain" description="Reverse transcriptase" evidence="1">
    <location>
        <begin position="1"/>
        <end position="65"/>
    </location>
</feature>
<dbReference type="Gramene" id="VVA41862">
    <property type="protein sequence ID" value="VVA41862"/>
    <property type="gene ID" value="Prudul26B014411"/>
</dbReference>
<dbReference type="AlphaFoldDB" id="A0A5E4GQL9"/>
<dbReference type="InterPro" id="IPR041577">
    <property type="entry name" value="RT_RNaseH_2"/>
</dbReference>
<dbReference type="InterPro" id="IPR000477">
    <property type="entry name" value="RT_dom"/>
</dbReference>
<evidence type="ECO:0000259" key="2">
    <source>
        <dbReference type="Pfam" id="PF17919"/>
    </source>
</evidence>
<dbReference type="InterPro" id="IPR043128">
    <property type="entry name" value="Rev_trsase/Diguanyl_cyclase"/>
</dbReference>
<dbReference type="SUPFAM" id="SSF56672">
    <property type="entry name" value="DNA/RNA polymerases"/>
    <property type="match status" value="1"/>
</dbReference>
<dbReference type="InterPro" id="IPR051320">
    <property type="entry name" value="Viral_Replic_Matur_Polypro"/>
</dbReference>
<dbReference type="OMA" id="FYWRFIQ"/>
<dbReference type="PANTHER" id="PTHR33064">
    <property type="entry name" value="POL PROTEIN"/>
    <property type="match status" value="1"/>
</dbReference>
<dbReference type="PANTHER" id="PTHR33064:SF37">
    <property type="entry name" value="RIBONUCLEASE H"/>
    <property type="match status" value="1"/>
</dbReference>
<dbReference type="Gene3D" id="3.30.70.270">
    <property type="match status" value="1"/>
</dbReference>
<protein>
    <submittedName>
        <fullName evidence="3">PREDICTED: LOW QUALITY PROTEIN</fullName>
    </submittedName>
</protein>
<feature type="non-terminal residue" evidence="3">
    <location>
        <position position="174"/>
    </location>
</feature>
<dbReference type="Proteomes" id="UP000327085">
    <property type="component" value="Unassembled WGS sequence"/>
</dbReference>
<feature type="domain" description="Reverse transcriptase/retrotransposon-derived protein RNase H-like" evidence="2">
    <location>
        <begin position="94"/>
        <end position="174"/>
    </location>
</feature>